<reference evidence="2" key="1">
    <citation type="journal article" date="2020" name="Nature">
        <title>Giant virus diversity and host interactions through global metagenomics.</title>
        <authorList>
            <person name="Schulz F."/>
            <person name="Roux S."/>
            <person name="Paez-Espino D."/>
            <person name="Jungbluth S."/>
            <person name="Walsh D.A."/>
            <person name="Denef V.J."/>
            <person name="McMahon K.D."/>
            <person name="Konstantinidis K.T."/>
            <person name="Eloe-Fadrosh E.A."/>
            <person name="Kyrpides N.C."/>
            <person name="Woyke T."/>
        </authorList>
    </citation>
    <scope>NUCLEOTIDE SEQUENCE</scope>
    <source>
        <strain evidence="2">GVMAG-S-1062768-28</strain>
    </source>
</reference>
<keyword evidence="1" id="KW-1133">Transmembrane helix</keyword>
<keyword evidence="1" id="KW-0472">Membrane</keyword>
<feature type="transmembrane region" description="Helical" evidence="1">
    <location>
        <begin position="60"/>
        <end position="84"/>
    </location>
</feature>
<accession>A0A6C0JTV0</accession>
<sequence>MSGTSNIPPVTGNYKVDIVVQITNLAIGGFSLVAALAWNEAIKRFIEKYVKVWLPEMSETLSLLIYALIVTALAIFVTITLTIIKQEIINTPSVPLQQPVQTTQLTY</sequence>
<organism evidence="2">
    <name type="scientific">viral metagenome</name>
    <dbReference type="NCBI Taxonomy" id="1070528"/>
    <lineage>
        <taxon>unclassified sequences</taxon>
        <taxon>metagenomes</taxon>
        <taxon>organismal metagenomes</taxon>
    </lineage>
</organism>
<name>A0A6C0JTV0_9ZZZZ</name>
<dbReference type="AlphaFoldDB" id="A0A6C0JTV0"/>
<keyword evidence="1" id="KW-0812">Transmembrane</keyword>
<evidence type="ECO:0000313" key="2">
    <source>
        <dbReference type="EMBL" id="QHU08130.1"/>
    </source>
</evidence>
<dbReference type="Pfam" id="PF18898">
    <property type="entry name" value="DUF5654"/>
    <property type="match status" value="1"/>
</dbReference>
<protein>
    <submittedName>
        <fullName evidence="2">Uncharacterized protein</fullName>
    </submittedName>
</protein>
<dbReference type="EMBL" id="MN740694">
    <property type="protein sequence ID" value="QHU08130.1"/>
    <property type="molecule type" value="Genomic_DNA"/>
</dbReference>
<dbReference type="InterPro" id="IPR043713">
    <property type="entry name" value="DUF5654"/>
</dbReference>
<feature type="transmembrane region" description="Helical" evidence="1">
    <location>
        <begin position="18"/>
        <end position="39"/>
    </location>
</feature>
<proteinExistence type="predicted"/>
<evidence type="ECO:0000256" key="1">
    <source>
        <dbReference type="SAM" id="Phobius"/>
    </source>
</evidence>